<feature type="repeat" description="TPR" evidence="3">
    <location>
        <begin position="126"/>
        <end position="159"/>
    </location>
</feature>
<dbReference type="InterPro" id="IPR011990">
    <property type="entry name" value="TPR-like_helical_dom_sf"/>
</dbReference>
<feature type="region of interest" description="Disordered" evidence="4">
    <location>
        <begin position="1"/>
        <end position="47"/>
    </location>
</feature>
<dbReference type="AlphaFoldDB" id="A0A951P6U9"/>
<dbReference type="Proteomes" id="UP000707356">
    <property type="component" value="Unassembled WGS sequence"/>
</dbReference>
<evidence type="ECO:0000256" key="3">
    <source>
        <dbReference type="PROSITE-ProRule" id="PRU00339"/>
    </source>
</evidence>
<dbReference type="Pfam" id="PF13432">
    <property type="entry name" value="TPR_16"/>
    <property type="match status" value="1"/>
</dbReference>
<gene>
    <name evidence="5" type="ORF">KME07_01310</name>
</gene>
<keyword evidence="1" id="KW-0677">Repeat</keyword>
<protein>
    <submittedName>
        <fullName evidence="5">Tetratricopeptide repeat protein</fullName>
    </submittedName>
</protein>
<accession>A0A951P6U9</accession>
<feature type="compositionally biased region" description="Polar residues" evidence="4">
    <location>
        <begin position="12"/>
        <end position="25"/>
    </location>
</feature>
<reference evidence="5" key="1">
    <citation type="submission" date="2021-05" db="EMBL/GenBank/DDBJ databases">
        <authorList>
            <person name="Pietrasiak N."/>
            <person name="Ward R."/>
            <person name="Stajich J.E."/>
            <person name="Kurbessoian T."/>
        </authorList>
    </citation>
    <scope>NUCLEOTIDE SEQUENCE</scope>
    <source>
        <strain evidence="5">GSE-TBD4-15B</strain>
    </source>
</reference>
<dbReference type="SMART" id="SM00028">
    <property type="entry name" value="TPR"/>
    <property type="match status" value="5"/>
</dbReference>
<evidence type="ECO:0000313" key="5">
    <source>
        <dbReference type="EMBL" id="MBW4464062.1"/>
    </source>
</evidence>
<organism evidence="5 6">
    <name type="scientific">Pegethrix bostrychoides GSE-TBD4-15B</name>
    <dbReference type="NCBI Taxonomy" id="2839662"/>
    <lineage>
        <taxon>Bacteria</taxon>
        <taxon>Bacillati</taxon>
        <taxon>Cyanobacteriota</taxon>
        <taxon>Cyanophyceae</taxon>
        <taxon>Oculatellales</taxon>
        <taxon>Oculatellaceae</taxon>
        <taxon>Pegethrix</taxon>
    </lineage>
</organism>
<dbReference type="InterPro" id="IPR050498">
    <property type="entry name" value="Ycf3"/>
</dbReference>
<comment type="caution">
    <text evidence="5">The sequence shown here is derived from an EMBL/GenBank/DDBJ whole genome shotgun (WGS) entry which is preliminary data.</text>
</comment>
<dbReference type="PANTHER" id="PTHR44858:SF1">
    <property type="entry name" value="UDP-N-ACETYLGLUCOSAMINE--PEPTIDE N-ACETYLGLUCOSAMINYLTRANSFERASE SPINDLY-RELATED"/>
    <property type="match status" value="1"/>
</dbReference>
<name>A0A951P6U9_9CYAN</name>
<feature type="repeat" description="TPR" evidence="3">
    <location>
        <begin position="92"/>
        <end position="125"/>
    </location>
</feature>
<dbReference type="SUPFAM" id="SSF48452">
    <property type="entry name" value="TPR-like"/>
    <property type="match status" value="1"/>
</dbReference>
<keyword evidence="2 3" id="KW-0802">TPR repeat</keyword>
<dbReference type="Pfam" id="PF00515">
    <property type="entry name" value="TPR_1"/>
    <property type="match status" value="1"/>
</dbReference>
<evidence type="ECO:0000256" key="4">
    <source>
        <dbReference type="SAM" id="MobiDB-lite"/>
    </source>
</evidence>
<evidence type="ECO:0000256" key="2">
    <source>
        <dbReference type="ARBA" id="ARBA00022803"/>
    </source>
</evidence>
<evidence type="ECO:0000256" key="1">
    <source>
        <dbReference type="ARBA" id="ARBA00022737"/>
    </source>
</evidence>
<sequence>MDRYSVEPNRPTGRSKQLQSRSQAQRKAPSHLQKRWQPKSMRSPYEKPAVLLSQTEREAILRQRALLETQHGNHAEAIDIFSELIGRSPDNANHYCNRGLVYFKNGQLEAAMSDYNRAIALNPRLDSAYNNRANYYAAQGLYLEAILDYDVALDLNPANVRAWINQGITFREVEMYDRALESLDLALCLGKLEGHVYAERGRTYHLRGDWNCAVGEYHRALSQLALSNAESQNASMLRLYLQVESWLDELLAPLNPA</sequence>
<dbReference type="PROSITE" id="PS50293">
    <property type="entry name" value="TPR_REGION"/>
    <property type="match status" value="1"/>
</dbReference>
<dbReference type="PANTHER" id="PTHR44858">
    <property type="entry name" value="TETRATRICOPEPTIDE REPEAT PROTEIN 6"/>
    <property type="match status" value="1"/>
</dbReference>
<dbReference type="Gene3D" id="1.25.40.10">
    <property type="entry name" value="Tetratricopeptide repeat domain"/>
    <property type="match status" value="2"/>
</dbReference>
<evidence type="ECO:0000313" key="6">
    <source>
        <dbReference type="Proteomes" id="UP000707356"/>
    </source>
</evidence>
<proteinExistence type="predicted"/>
<dbReference type="EMBL" id="JAHHHV010000005">
    <property type="protein sequence ID" value="MBW4464062.1"/>
    <property type="molecule type" value="Genomic_DNA"/>
</dbReference>
<reference evidence="5" key="2">
    <citation type="journal article" date="2022" name="Microbiol. Resour. Announc.">
        <title>Metagenome Sequencing to Explore Phylogenomics of Terrestrial Cyanobacteria.</title>
        <authorList>
            <person name="Ward R.D."/>
            <person name="Stajich J.E."/>
            <person name="Johansen J.R."/>
            <person name="Huntemann M."/>
            <person name="Clum A."/>
            <person name="Foster B."/>
            <person name="Foster B."/>
            <person name="Roux S."/>
            <person name="Palaniappan K."/>
            <person name="Varghese N."/>
            <person name="Mukherjee S."/>
            <person name="Reddy T.B.K."/>
            <person name="Daum C."/>
            <person name="Copeland A."/>
            <person name="Chen I.A."/>
            <person name="Ivanova N.N."/>
            <person name="Kyrpides N.C."/>
            <person name="Shapiro N."/>
            <person name="Eloe-Fadrosh E.A."/>
            <person name="Pietrasiak N."/>
        </authorList>
    </citation>
    <scope>NUCLEOTIDE SEQUENCE</scope>
    <source>
        <strain evidence="5">GSE-TBD4-15B</strain>
    </source>
</reference>
<feature type="compositionally biased region" description="Basic residues" evidence="4">
    <location>
        <begin position="28"/>
        <end position="37"/>
    </location>
</feature>
<dbReference type="InterPro" id="IPR019734">
    <property type="entry name" value="TPR_rpt"/>
</dbReference>
<dbReference type="PROSITE" id="PS50005">
    <property type="entry name" value="TPR"/>
    <property type="match status" value="2"/>
</dbReference>